<evidence type="ECO:0000313" key="2">
    <source>
        <dbReference type="EMBL" id="AKU45301.1"/>
    </source>
</evidence>
<sequence>MAKNKRGRHYKMTPRRKAALRKAQAASARARRRRVGKAAGLVAGTIAAGAVAYAAHRSIDNRKRTVQTRMRHVAGVRAAHRPKKYRGTKALVHLPGLGYTHSDPKKTVIPPGWGQAHFSAPKSIKTTPETIFKVSSTGTVSRTTKKRMIYDLNRRRQYWQAKPVGGAPRKKYTSKKRGRM</sequence>
<reference evidence="2 3" key="1">
    <citation type="journal article" date="2016" name="BMC Microbiol.">
        <title>Characterization of mycobacteria and mycobacteriophages isolated from compost at the Sao Paulo Zoo Park Foundation in Brazil and creation of the new mycobacteriophage Cluster U.</title>
        <authorList>
            <person name="Lima-Junior J.D."/>
            <person name="Viana-Niero C."/>
            <person name="Conde Oliveira D.V."/>
            <person name="Machado G.E."/>
            <person name="Rabello M.C."/>
            <person name="Martins-Junior J."/>
            <person name="Martins L.F."/>
            <person name="Digiampietri L.A."/>
            <person name="da Silva A.M."/>
            <person name="Setubal J.C."/>
            <person name="Russell D.A."/>
            <person name="Jacobs-Sera D."/>
            <person name="Pope W.H."/>
            <person name="Hatfull G.F."/>
            <person name="Leao S.C."/>
        </authorList>
    </citation>
    <scope>NUCLEOTIDE SEQUENCE [LARGE SCALE GENOMIC DNA]</scope>
</reference>
<evidence type="ECO:0000313" key="3">
    <source>
        <dbReference type="Proteomes" id="UP000222075"/>
    </source>
</evidence>
<protein>
    <submittedName>
        <fullName evidence="2">Uncharacterized protein</fullName>
    </submittedName>
</protein>
<name>A0A0K1LRV1_9CAUD</name>
<dbReference type="Proteomes" id="UP000222075">
    <property type="component" value="Segment"/>
</dbReference>
<accession>A0A0K1LRV1</accession>
<proteinExistence type="predicted"/>
<dbReference type="EMBL" id="KR997933">
    <property type="protein sequence ID" value="AKU45301.1"/>
    <property type="molecule type" value="Genomic_DNA"/>
</dbReference>
<gene>
    <name evidence="2" type="ORF">MADRUGA_11</name>
</gene>
<organism evidence="2 3">
    <name type="scientific">Mycobacterium phage Madruga</name>
    <dbReference type="NCBI Taxonomy" id="1675552"/>
    <lineage>
        <taxon>Viruses</taxon>
        <taxon>Duplodnaviria</taxon>
        <taxon>Heunggongvirae</taxon>
        <taxon>Uroviricota</taxon>
        <taxon>Caudoviricetes</taxon>
        <taxon>Patiencevirus</taxon>
        <taxon>Patiencevirus patience</taxon>
    </lineage>
</organism>
<feature type="compositionally biased region" description="Basic residues" evidence="1">
    <location>
        <begin position="168"/>
        <end position="180"/>
    </location>
</feature>
<feature type="region of interest" description="Disordered" evidence="1">
    <location>
        <begin position="161"/>
        <end position="180"/>
    </location>
</feature>
<evidence type="ECO:0000256" key="1">
    <source>
        <dbReference type="SAM" id="MobiDB-lite"/>
    </source>
</evidence>